<keyword evidence="3" id="KW-0285">Flavoprotein</keyword>
<evidence type="ECO:0000256" key="1">
    <source>
        <dbReference type="ARBA" id="ARBA00001974"/>
    </source>
</evidence>
<keyword evidence="9" id="KW-1185">Reference proteome</keyword>
<reference evidence="9" key="1">
    <citation type="journal article" date="2019" name="Int. J. Syst. Evol. Microbiol.">
        <title>The Global Catalogue of Microorganisms (GCM) 10K type strain sequencing project: providing services to taxonomists for standard genome sequencing and annotation.</title>
        <authorList>
            <consortium name="The Broad Institute Genomics Platform"/>
            <consortium name="The Broad Institute Genome Sequencing Center for Infectious Disease"/>
            <person name="Wu L."/>
            <person name="Ma J."/>
        </authorList>
    </citation>
    <scope>NUCLEOTIDE SEQUENCE [LARGE SCALE GENOMIC DNA]</scope>
    <source>
        <strain evidence="9">JCM 18127</strain>
    </source>
</reference>
<evidence type="ECO:0000259" key="6">
    <source>
        <dbReference type="Pfam" id="PF00441"/>
    </source>
</evidence>
<dbReference type="InterPro" id="IPR036250">
    <property type="entry name" value="AcylCo_DH-like_C"/>
</dbReference>
<keyword evidence="4" id="KW-0274">FAD</keyword>
<evidence type="ECO:0000256" key="2">
    <source>
        <dbReference type="ARBA" id="ARBA00009347"/>
    </source>
</evidence>
<keyword evidence="5" id="KW-0560">Oxidoreductase</keyword>
<name>A0ABP8WNK3_9ACTN</name>
<dbReference type="SUPFAM" id="SSF56645">
    <property type="entry name" value="Acyl-CoA dehydrogenase NM domain-like"/>
    <property type="match status" value="1"/>
</dbReference>
<evidence type="ECO:0000256" key="5">
    <source>
        <dbReference type="ARBA" id="ARBA00023002"/>
    </source>
</evidence>
<comment type="cofactor">
    <cofactor evidence="1">
        <name>FAD</name>
        <dbReference type="ChEBI" id="CHEBI:57692"/>
    </cofactor>
</comment>
<dbReference type="Pfam" id="PF00441">
    <property type="entry name" value="Acyl-CoA_dh_1"/>
    <property type="match status" value="1"/>
</dbReference>
<evidence type="ECO:0000256" key="4">
    <source>
        <dbReference type="ARBA" id="ARBA00022827"/>
    </source>
</evidence>
<gene>
    <name evidence="8" type="ORF">GCM10023226_31110</name>
</gene>
<dbReference type="Proteomes" id="UP001500621">
    <property type="component" value="Unassembled WGS sequence"/>
</dbReference>
<dbReference type="InterPro" id="IPR009100">
    <property type="entry name" value="AcylCoA_DH/oxidase_NM_dom_sf"/>
</dbReference>
<feature type="domain" description="Acyl-CoA dehydrogenase/oxidase N-terminal" evidence="7">
    <location>
        <begin position="7"/>
        <end position="117"/>
    </location>
</feature>
<comment type="caution">
    <text evidence="8">The sequence shown here is derived from an EMBL/GenBank/DDBJ whole genome shotgun (WGS) entry which is preliminary data.</text>
</comment>
<dbReference type="CDD" id="cd00567">
    <property type="entry name" value="ACAD"/>
    <property type="match status" value="1"/>
</dbReference>
<dbReference type="InterPro" id="IPR046373">
    <property type="entry name" value="Acyl-CoA_Oxase/DH_mid-dom_sf"/>
</dbReference>
<dbReference type="PANTHER" id="PTHR43884">
    <property type="entry name" value="ACYL-COA DEHYDROGENASE"/>
    <property type="match status" value="1"/>
</dbReference>
<protein>
    <submittedName>
        <fullName evidence="8">Acyl-CoA dehydrogenase family protein</fullName>
    </submittedName>
</protein>
<dbReference type="Gene3D" id="1.20.140.10">
    <property type="entry name" value="Butyryl-CoA Dehydrogenase, subunit A, domain 3"/>
    <property type="match status" value="1"/>
</dbReference>
<dbReference type="PANTHER" id="PTHR43884:SF20">
    <property type="entry name" value="ACYL-COA DEHYDROGENASE FADE28"/>
    <property type="match status" value="1"/>
</dbReference>
<evidence type="ECO:0000313" key="9">
    <source>
        <dbReference type="Proteomes" id="UP001500621"/>
    </source>
</evidence>
<comment type="similarity">
    <text evidence="2">Belongs to the acyl-CoA dehydrogenase family.</text>
</comment>
<dbReference type="Pfam" id="PF02771">
    <property type="entry name" value="Acyl-CoA_dh_N"/>
    <property type="match status" value="1"/>
</dbReference>
<dbReference type="EMBL" id="BAABIM010000003">
    <property type="protein sequence ID" value="GAA4691006.1"/>
    <property type="molecule type" value="Genomic_DNA"/>
</dbReference>
<proteinExistence type="inferred from homology"/>
<sequence>MDFTFTPEQDEAASLAATILGDRTGTDRLTAVEQAGDRFDRDLWRELGTSGLLGLHLPDDHGGAGLGLLELCRVLVEVGRRVAPVPLAVHGAAGLLLAECGDADQAARWLPGLAAGEVVVTAAVSEERVALPARPVTTASPAPEGGGIWELHGVKTVVRAGTAADLVLVTASTPDGVGVFALDPGTDRVRVVAQRTSDGDAVARLELDGAAAQAVGTPGDGTATRLGQLLVVTAAAEQLGVTEGALHLTAAYAKTREQFGRPIGTFQAVSQRLADGYIDVLGQRLTLWQAAWRLAEGLPAEVEVATAKLWAADAGHRLAHTAVHVHGGVGIDLDGEAHRYFTSAKRFELLFGGATDQALLIGRALADDPA</sequence>
<dbReference type="InterPro" id="IPR009075">
    <property type="entry name" value="AcylCo_DH/oxidase_C"/>
</dbReference>
<evidence type="ECO:0000259" key="7">
    <source>
        <dbReference type="Pfam" id="PF02771"/>
    </source>
</evidence>
<accession>A0ABP8WNK3</accession>
<organism evidence="8 9">
    <name type="scientific">Nocardioides nanhaiensis</name>
    <dbReference type="NCBI Taxonomy" id="1476871"/>
    <lineage>
        <taxon>Bacteria</taxon>
        <taxon>Bacillati</taxon>
        <taxon>Actinomycetota</taxon>
        <taxon>Actinomycetes</taxon>
        <taxon>Propionibacteriales</taxon>
        <taxon>Nocardioidaceae</taxon>
        <taxon>Nocardioides</taxon>
    </lineage>
</organism>
<evidence type="ECO:0000313" key="8">
    <source>
        <dbReference type="EMBL" id="GAA4691006.1"/>
    </source>
</evidence>
<dbReference type="Gene3D" id="1.10.540.10">
    <property type="entry name" value="Acyl-CoA dehydrogenase/oxidase, N-terminal domain"/>
    <property type="match status" value="1"/>
</dbReference>
<dbReference type="RefSeq" id="WP_345267482.1">
    <property type="nucleotide sequence ID" value="NZ_BAABIM010000003.1"/>
</dbReference>
<dbReference type="SUPFAM" id="SSF47203">
    <property type="entry name" value="Acyl-CoA dehydrogenase C-terminal domain-like"/>
    <property type="match status" value="1"/>
</dbReference>
<feature type="domain" description="Acyl-CoA dehydrogenase/oxidase C-terminal" evidence="6">
    <location>
        <begin position="233"/>
        <end position="365"/>
    </location>
</feature>
<evidence type="ECO:0000256" key="3">
    <source>
        <dbReference type="ARBA" id="ARBA00022630"/>
    </source>
</evidence>
<dbReference type="InterPro" id="IPR013786">
    <property type="entry name" value="AcylCoA_DH/ox_N"/>
</dbReference>
<dbReference type="InterPro" id="IPR037069">
    <property type="entry name" value="AcylCoA_DH/ox_N_sf"/>
</dbReference>
<dbReference type="Gene3D" id="2.40.110.10">
    <property type="entry name" value="Butyryl-CoA Dehydrogenase, subunit A, domain 2"/>
    <property type="match status" value="1"/>
</dbReference>